<dbReference type="GO" id="GO:0003723">
    <property type="term" value="F:RNA binding"/>
    <property type="evidence" value="ECO:0007669"/>
    <property type="project" value="UniProtKB-KW"/>
</dbReference>
<feature type="compositionally biased region" description="Polar residues" evidence="2">
    <location>
        <begin position="60"/>
        <end position="74"/>
    </location>
</feature>
<evidence type="ECO:0000313" key="5">
    <source>
        <dbReference type="Proteomes" id="UP001163823"/>
    </source>
</evidence>
<accession>A0AAD7PRD5</accession>
<gene>
    <name evidence="4" type="ORF">O6P43_014118</name>
</gene>
<comment type="caution">
    <text evidence="4">The sequence shown here is derived from an EMBL/GenBank/DDBJ whole genome shotgun (WGS) entry which is preliminary data.</text>
</comment>
<dbReference type="AlphaFoldDB" id="A0AAD7PRD5"/>
<organism evidence="4 5">
    <name type="scientific">Quillaja saponaria</name>
    <name type="common">Soap bark tree</name>
    <dbReference type="NCBI Taxonomy" id="32244"/>
    <lineage>
        <taxon>Eukaryota</taxon>
        <taxon>Viridiplantae</taxon>
        <taxon>Streptophyta</taxon>
        <taxon>Embryophyta</taxon>
        <taxon>Tracheophyta</taxon>
        <taxon>Spermatophyta</taxon>
        <taxon>Magnoliopsida</taxon>
        <taxon>eudicotyledons</taxon>
        <taxon>Gunneridae</taxon>
        <taxon>Pentapetalae</taxon>
        <taxon>rosids</taxon>
        <taxon>fabids</taxon>
        <taxon>Fabales</taxon>
        <taxon>Quillajaceae</taxon>
        <taxon>Quillaja</taxon>
    </lineage>
</organism>
<dbReference type="EMBL" id="JARAOO010000006">
    <property type="protein sequence ID" value="KAJ7964274.1"/>
    <property type="molecule type" value="Genomic_DNA"/>
</dbReference>
<dbReference type="CDD" id="cd12247">
    <property type="entry name" value="RRM2_U1A_like"/>
    <property type="match status" value="1"/>
</dbReference>
<name>A0AAD7PRD5_QUISA</name>
<dbReference type="GO" id="GO:1990904">
    <property type="term" value="C:ribonucleoprotein complex"/>
    <property type="evidence" value="ECO:0007669"/>
    <property type="project" value="UniProtKB-KW"/>
</dbReference>
<protein>
    <submittedName>
        <fullName evidence="4">U2 small nuclear ribonucleoprotein B</fullName>
    </submittedName>
</protein>
<reference evidence="4" key="1">
    <citation type="journal article" date="2023" name="Science">
        <title>Elucidation of the pathway for biosynthesis of saponin adjuvants from the soapbark tree.</title>
        <authorList>
            <person name="Reed J."/>
            <person name="Orme A."/>
            <person name="El-Demerdash A."/>
            <person name="Owen C."/>
            <person name="Martin L.B.B."/>
            <person name="Misra R.C."/>
            <person name="Kikuchi S."/>
            <person name="Rejzek M."/>
            <person name="Martin A.C."/>
            <person name="Harkess A."/>
            <person name="Leebens-Mack J."/>
            <person name="Louveau T."/>
            <person name="Stephenson M.J."/>
            <person name="Osbourn A."/>
        </authorList>
    </citation>
    <scope>NUCLEOTIDE SEQUENCE</scope>
    <source>
        <strain evidence="4">S10</strain>
    </source>
</reference>
<evidence type="ECO:0000313" key="4">
    <source>
        <dbReference type="EMBL" id="KAJ7964274.1"/>
    </source>
</evidence>
<dbReference type="FunFam" id="3.30.70.330:FF:000029">
    <property type="entry name" value="U2 small nuclear ribonucleoprotein B"/>
    <property type="match status" value="1"/>
</dbReference>
<sequence>MKYLQAAASHAVRQMQSFPFYDKPMWIHYAKTKSDCVAKEDGSYVPRSKKKKSEAQQSSVANDTASNGGSTASFRQGKPNAPEAAAPNNIMFIENLPHETTSRMLEMLFKQYPGFKEVPLIEASQLCQEVTEHTSTSACCCNFPGLLKFLQKAHSQVDPAKPESCLDAWCIGYITKVALSL</sequence>
<dbReference type="PANTHER" id="PTHR10501">
    <property type="entry name" value="U1 SMALL NUCLEAR RIBONUCLEOPROTEIN A/U2 SMALL NUCLEAR RIBONUCLEOPROTEIN B"/>
    <property type="match status" value="1"/>
</dbReference>
<feature type="domain" description="RRM" evidence="3">
    <location>
        <begin position="92"/>
        <end position="121"/>
    </location>
</feature>
<dbReference type="InterPro" id="IPR000504">
    <property type="entry name" value="RRM_dom"/>
</dbReference>
<keyword evidence="5" id="KW-1185">Reference proteome</keyword>
<feature type="region of interest" description="Disordered" evidence="2">
    <location>
        <begin position="40"/>
        <end position="83"/>
    </location>
</feature>
<dbReference type="InterPro" id="IPR012677">
    <property type="entry name" value="Nucleotide-bd_a/b_plait_sf"/>
</dbReference>
<dbReference type="Proteomes" id="UP001163823">
    <property type="component" value="Chromosome 6"/>
</dbReference>
<keyword evidence="1" id="KW-0694">RNA-binding</keyword>
<dbReference type="Gene3D" id="3.30.70.330">
    <property type="match status" value="1"/>
</dbReference>
<dbReference type="Pfam" id="PF00076">
    <property type="entry name" value="RRM_1"/>
    <property type="match status" value="1"/>
</dbReference>
<evidence type="ECO:0000256" key="1">
    <source>
        <dbReference type="ARBA" id="ARBA00022884"/>
    </source>
</evidence>
<dbReference type="InterPro" id="IPR035979">
    <property type="entry name" value="RBD_domain_sf"/>
</dbReference>
<keyword evidence="4" id="KW-0687">Ribonucleoprotein</keyword>
<evidence type="ECO:0000259" key="3">
    <source>
        <dbReference type="Pfam" id="PF00076"/>
    </source>
</evidence>
<dbReference type="KEGG" id="qsa:O6P43_014118"/>
<proteinExistence type="predicted"/>
<evidence type="ECO:0000256" key="2">
    <source>
        <dbReference type="SAM" id="MobiDB-lite"/>
    </source>
</evidence>
<dbReference type="SUPFAM" id="SSF54928">
    <property type="entry name" value="RNA-binding domain, RBD"/>
    <property type="match status" value="1"/>
</dbReference>